<dbReference type="AlphaFoldDB" id="A0A841T4E5"/>
<evidence type="ECO:0000313" key="2">
    <source>
        <dbReference type="Proteomes" id="UP000535838"/>
    </source>
</evidence>
<sequence>MVFKLLAGDEQGEEKRRNAVLTRGDSRLRVKVVKADKVVKVIKADNVDRVLREER</sequence>
<proteinExistence type="predicted"/>
<keyword evidence="2" id="KW-1185">Reference proteome</keyword>
<protein>
    <submittedName>
        <fullName evidence="1">Uncharacterized protein</fullName>
    </submittedName>
</protein>
<reference evidence="1 2" key="1">
    <citation type="submission" date="2020-08" db="EMBL/GenBank/DDBJ databases">
        <title>Cohnella phylogeny.</title>
        <authorList>
            <person name="Dunlap C."/>
        </authorList>
    </citation>
    <scope>NUCLEOTIDE SEQUENCE [LARGE SCALE GENOMIC DNA]</scope>
    <source>
        <strain evidence="1 2">DSM 25241</strain>
    </source>
</reference>
<dbReference type="EMBL" id="JACJVQ010000025">
    <property type="protein sequence ID" value="MBB6637869.1"/>
    <property type="molecule type" value="Genomic_DNA"/>
</dbReference>
<evidence type="ECO:0000313" key="1">
    <source>
        <dbReference type="EMBL" id="MBB6637869.1"/>
    </source>
</evidence>
<organism evidence="1 2">
    <name type="scientific">Cohnella thailandensis</name>
    <dbReference type="NCBI Taxonomy" id="557557"/>
    <lineage>
        <taxon>Bacteria</taxon>
        <taxon>Bacillati</taxon>
        <taxon>Bacillota</taxon>
        <taxon>Bacilli</taxon>
        <taxon>Bacillales</taxon>
        <taxon>Paenibacillaceae</taxon>
        <taxon>Cohnella</taxon>
    </lineage>
</organism>
<name>A0A841T4E5_9BACL</name>
<gene>
    <name evidence="1" type="ORF">H7B67_27395</name>
</gene>
<comment type="caution">
    <text evidence="1">The sequence shown here is derived from an EMBL/GenBank/DDBJ whole genome shotgun (WGS) entry which is preliminary data.</text>
</comment>
<dbReference type="Proteomes" id="UP000535838">
    <property type="component" value="Unassembled WGS sequence"/>
</dbReference>
<accession>A0A841T4E5</accession>
<dbReference type="RefSeq" id="WP_185123081.1">
    <property type="nucleotide sequence ID" value="NZ_JACJVQ010000025.1"/>
</dbReference>